<dbReference type="CDD" id="cd05260">
    <property type="entry name" value="GDP_MD_SDR_e"/>
    <property type="match status" value="1"/>
</dbReference>
<evidence type="ECO:0000256" key="2">
    <source>
        <dbReference type="ARBA" id="ARBA00001937"/>
    </source>
</evidence>
<evidence type="ECO:0000256" key="7">
    <source>
        <dbReference type="HAMAP-Rule" id="MF_00955"/>
    </source>
</evidence>
<evidence type="ECO:0000256" key="1">
    <source>
        <dbReference type="ARBA" id="ARBA00000188"/>
    </source>
</evidence>
<evidence type="ECO:0000259" key="8">
    <source>
        <dbReference type="Pfam" id="PF16363"/>
    </source>
</evidence>
<comment type="catalytic activity">
    <reaction evidence="1 7">
        <text>GDP-alpha-D-mannose = GDP-4-dehydro-alpha-D-rhamnose + H2O</text>
        <dbReference type="Rhea" id="RHEA:23820"/>
        <dbReference type="ChEBI" id="CHEBI:15377"/>
        <dbReference type="ChEBI" id="CHEBI:57527"/>
        <dbReference type="ChEBI" id="CHEBI:57964"/>
        <dbReference type="EC" id="4.2.1.47"/>
    </reaction>
</comment>
<sequence>MKVALITGVTGQDGAYLSEFLLKKGYTVHGLKRRSSLLNTDRIDHLYEDPHVEHQRFILHYGDMTDSTNLTRLIQSIMPDEIYNLAAMSHVQVSFEMPEYTSNADGLGTLRILEAVRLLGLEKKTRIYQASTSELYGKVQEVPQSETTPFYPRSPYAVAKMYAYWITVNYREAYGIYACNGILFNHESPIRGETFVTRKITRAAARIALGLQDKFYIGNLDAQRDWGHAKDYVRMMWMILQADEPEDWVIATGTTTTVRDFIRMAFKEVGMELEFKGTGVHEKAYITSCSHPDYQLEKGHEILSVDPKYFRPTEVELLIGDATKAKEKLGWECEYQLPELVKDMMKGDLKLMRKDQFLKDNGYDTLNYFE</sequence>
<evidence type="ECO:0000256" key="6">
    <source>
        <dbReference type="ARBA" id="ARBA00059383"/>
    </source>
</evidence>
<gene>
    <name evidence="7" type="primary">gmd</name>
    <name evidence="9" type="ORF">BST86_07365</name>
</gene>
<dbReference type="HAMAP" id="MF_00955">
    <property type="entry name" value="GDP_Man_dehydratase"/>
    <property type="match status" value="1"/>
</dbReference>
<dbReference type="FunFam" id="3.40.50.720:FF:000924">
    <property type="entry name" value="GDP-mannose 4,6 dehydratase"/>
    <property type="match status" value="1"/>
</dbReference>
<comment type="function">
    <text evidence="6 7">Catalyzes the conversion of GDP-D-mannose to GDP-4-dehydro-6-deoxy-D-mannose.</text>
</comment>
<name>A0A2S9WTY2_9FLAO</name>
<dbReference type="OrthoDB" id="9779041at2"/>
<dbReference type="GO" id="GO:0070401">
    <property type="term" value="F:NADP+ binding"/>
    <property type="evidence" value="ECO:0007669"/>
    <property type="project" value="UniProtKB-UniRule"/>
</dbReference>
<evidence type="ECO:0000256" key="3">
    <source>
        <dbReference type="ARBA" id="ARBA00009263"/>
    </source>
</evidence>
<dbReference type="Gene3D" id="3.90.25.10">
    <property type="entry name" value="UDP-galactose 4-epimerase, domain 1"/>
    <property type="match status" value="1"/>
</dbReference>
<dbReference type="InterPro" id="IPR016040">
    <property type="entry name" value="NAD(P)-bd_dom"/>
</dbReference>
<feature type="domain" description="NAD(P)-binding" evidence="8">
    <location>
        <begin position="5"/>
        <end position="344"/>
    </location>
</feature>
<organism evidence="9 10">
    <name type="scientific">Nonlabens agnitus</name>
    <dbReference type="NCBI Taxonomy" id="870484"/>
    <lineage>
        <taxon>Bacteria</taxon>
        <taxon>Pseudomonadati</taxon>
        <taxon>Bacteroidota</taxon>
        <taxon>Flavobacteriia</taxon>
        <taxon>Flavobacteriales</taxon>
        <taxon>Flavobacteriaceae</taxon>
        <taxon>Nonlabens</taxon>
    </lineage>
</organism>
<dbReference type="EMBL" id="MQUC01000003">
    <property type="protein sequence ID" value="PRP66928.1"/>
    <property type="molecule type" value="Genomic_DNA"/>
</dbReference>
<protein>
    <recommendedName>
        <fullName evidence="4 7">GDP-mannose 4,6-dehydratase</fullName>
        <ecNumber evidence="4 7">4.2.1.47</ecNumber>
    </recommendedName>
    <alternativeName>
        <fullName evidence="7">GDP-D-mannose dehydratase</fullName>
    </alternativeName>
</protein>
<dbReference type="Gene3D" id="3.40.50.720">
    <property type="entry name" value="NAD(P)-binding Rossmann-like Domain"/>
    <property type="match status" value="1"/>
</dbReference>
<dbReference type="InterPro" id="IPR036291">
    <property type="entry name" value="NAD(P)-bd_dom_sf"/>
</dbReference>
<dbReference type="Proteomes" id="UP000239532">
    <property type="component" value="Unassembled WGS sequence"/>
</dbReference>
<comment type="caution">
    <text evidence="9">The sequence shown here is derived from an EMBL/GenBank/DDBJ whole genome shotgun (WGS) entry which is preliminary data.</text>
</comment>
<proteinExistence type="inferred from homology"/>
<evidence type="ECO:0000256" key="5">
    <source>
        <dbReference type="ARBA" id="ARBA00023239"/>
    </source>
</evidence>
<reference evidence="9 10" key="1">
    <citation type="submission" date="2016-11" db="EMBL/GenBank/DDBJ databases">
        <title>Trade-off between light-utilization and light-protection in marine flavobacteria.</title>
        <authorList>
            <person name="Kumagai Y."/>
        </authorList>
    </citation>
    <scope>NUCLEOTIDE SEQUENCE [LARGE SCALE GENOMIC DNA]</scope>
    <source>
        <strain evidence="9 10">JCM 17109</strain>
    </source>
</reference>
<evidence type="ECO:0000313" key="9">
    <source>
        <dbReference type="EMBL" id="PRP66928.1"/>
    </source>
</evidence>
<dbReference type="AlphaFoldDB" id="A0A2S9WTY2"/>
<comment type="caution">
    <text evidence="7">Lacks conserved residue(s) required for the propagation of feature annotation.</text>
</comment>
<dbReference type="SUPFAM" id="SSF51735">
    <property type="entry name" value="NAD(P)-binding Rossmann-fold domains"/>
    <property type="match status" value="1"/>
</dbReference>
<dbReference type="RefSeq" id="WP_105982711.1">
    <property type="nucleotide sequence ID" value="NZ_MQUC01000003.1"/>
</dbReference>
<accession>A0A2S9WTY2</accession>
<evidence type="ECO:0000256" key="4">
    <source>
        <dbReference type="ARBA" id="ARBA00011989"/>
    </source>
</evidence>
<keyword evidence="7" id="KW-0521">NADP</keyword>
<comment type="cofactor">
    <cofactor evidence="2 7">
        <name>NADP(+)</name>
        <dbReference type="ChEBI" id="CHEBI:58349"/>
    </cofactor>
</comment>
<evidence type="ECO:0000313" key="10">
    <source>
        <dbReference type="Proteomes" id="UP000239532"/>
    </source>
</evidence>
<dbReference type="PANTHER" id="PTHR43715:SF1">
    <property type="entry name" value="GDP-MANNOSE 4,6 DEHYDRATASE"/>
    <property type="match status" value="1"/>
</dbReference>
<dbReference type="EC" id="4.2.1.47" evidence="4 7"/>
<dbReference type="PANTHER" id="PTHR43715">
    <property type="entry name" value="GDP-MANNOSE 4,6-DEHYDRATASE"/>
    <property type="match status" value="1"/>
</dbReference>
<comment type="similarity">
    <text evidence="3 7">Belongs to the NAD(P)-dependent epimerase/dehydratase family. GDP-mannose 4,6-dehydratase subfamily.</text>
</comment>
<dbReference type="GO" id="GO:0042351">
    <property type="term" value="P:'de novo' GDP-L-fucose biosynthetic process"/>
    <property type="evidence" value="ECO:0007669"/>
    <property type="project" value="TreeGrafter"/>
</dbReference>
<dbReference type="Pfam" id="PF16363">
    <property type="entry name" value="GDP_Man_Dehyd"/>
    <property type="match status" value="1"/>
</dbReference>
<dbReference type="NCBIfam" id="TIGR01472">
    <property type="entry name" value="gmd"/>
    <property type="match status" value="1"/>
</dbReference>
<keyword evidence="5 7" id="KW-0456">Lyase</keyword>
<keyword evidence="10" id="KW-1185">Reference proteome</keyword>
<dbReference type="GO" id="GO:0008446">
    <property type="term" value="F:GDP-mannose 4,6-dehydratase activity"/>
    <property type="evidence" value="ECO:0007669"/>
    <property type="project" value="UniProtKB-UniRule"/>
</dbReference>
<dbReference type="InterPro" id="IPR006368">
    <property type="entry name" value="GDP_Man_deHydtase"/>
</dbReference>